<dbReference type="PANTHER" id="PTHR30181">
    <property type="entry name" value="MANNITOL PERMEASE IIC COMPONENT"/>
    <property type="match status" value="1"/>
</dbReference>
<dbReference type="GO" id="GO:0022872">
    <property type="term" value="F:protein-N(PI)-phosphohistidine-mannitol phosphotransferase system transmembrane transporter activity"/>
    <property type="evidence" value="ECO:0007669"/>
    <property type="project" value="InterPro"/>
</dbReference>
<organism evidence="16 17">
    <name type="scientific">Gilliamella apicola</name>
    <dbReference type="NCBI Taxonomy" id="1196095"/>
    <lineage>
        <taxon>Bacteria</taxon>
        <taxon>Pseudomonadati</taxon>
        <taxon>Pseudomonadota</taxon>
        <taxon>Gammaproteobacteria</taxon>
        <taxon>Orbales</taxon>
        <taxon>Orbaceae</taxon>
        <taxon>Gilliamella</taxon>
    </lineage>
</organism>
<feature type="transmembrane region" description="Helical" evidence="13">
    <location>
        <begin position="80"/>
        <end position="111"/>
    </location>
</feature>
<evidence type="ECO:0000256" key="9">
    <source>
        <dbReference type="ARBA" id="ARBA00022683"/>
    </source>
</evidence>
<feature type="transmembrane region" description="Helical" evidence="13">
    <location>
        <begin position="50"/>
        <end position="68"/>
    </location>
</feature>
<evidence type="ECO:0000259" key="14">
    <source>
        <dbReference type="PROSITE" id="PS51099"/>
    </source>
</evidence>
<dbReference type="PROSITE" id="PS51099">
    <property type="entry name" value="PTS_EIIB_TYPE_2"/>
    <property type="match status" value="1"/>
</dbReference>
<dbReference type="GO" id="GO:0009401">
    <property type="term" value="P:phosphoenolpyruvate-dependent sugar phosphotransferase system"/>
    <property type="evidence" value="ECO:0007669"/>
    <property type="project" value="UniProtKB-KW"/>
</dbReference>
<evidence type="ECO:0000259" key="15">
    <source>
        <dbReference type="PROSITE" id="PS51104"/>
    </source>
</evidence>
<dbReference type="InterPro" id="IPR050893">
    <property type="entry name" value="Sugar_PTS"/>
</dbReference>
<dbReference type="CDD" id="cd05567">
    <property type="entry name" value="PTS_IIB_mannitol"/>
    <property type="match status" value="1"/>
</dbReference>
<evidence type="ECO:0000256" key="12">
    <source>
        <dbReference type="ARBA" id="ARBA00023136"/>
    </source>
</evidence>
<evidence type="ECO:0000256" key="2">
    <source>
        <dbReference type="ARBA" id="ARBA00004651"/>
    </source>
</evidence>
<evidence type="ECO:0000256" key="5">
    <source>
        <dbReference type="ARBA" id="ARBA00022475"/>
    </source>
</evidence>
<dbReference type="Pfam" id="PF02302">
    <property type="entry name" value="PTS_IIB"/>
    <property type="match status" value="1"/>
</dbReference>
<keyword evidence="5" id="KW-1003">Cell membrane</keyword>
<evidence type="ECO:0000256" key="6">
    <source>
        <dbReference type="ARBA" id="ARBA00022553"/>
    </source>
</evidence>
<keyword evidence="11 13" id="KW-1133">Transmembrane helix</keyword>
<evidence type="ECO:0000256" key="13">
    <source>
        <dbReference type="SAM" id="Phobius"/>
    </source>
</evidence>
<reference evidence="16 17" key="1">
    <citation type="submission" date="2018-05" db="EMBL/GenBank/DDBJ databases">
        <title>Reference genomes for bee gut microbiota database.</title>
        <authorList>
            <person name="Ellegaard K.M."/>
        </authorList>
    </citation>
    <scope>NUCLEOTIDE SEQUENCE [LARGE SCALE GENOMIC DNA]</scope>
    <source>
        <strain evidence="16 17">ESL0177</strain>
    </source>
</reference>
<feature type="domain" description="PTS EIIB type-2" evidence="14">
    <location>
        <begin position="391"/>
        <end position="483"/>
    </location>
</feature>
<keyword evidence="7" id="KW-0762">Sugar transport</keyword>
<dbReference type="GO" id="GO:0005886">
    <property type="term" value="C:plasma membrane"/>
    <property type="evidence" value="ECO:0007669"/>
    <property type="project" value="UniProtKB-SubCell"/>
</dbReference>
<dbReference type="InterPro" id="IPR029503">
    <property type="entry name" value="PTS_EIIB_mannitol"/>
</dbReference>
<dbReference type="InterPro" id="IPR003501">
    <property type="entry name" value="PTS_EIIB_2/3"/>
</dbReference>
<keyword evidence="4" id="KW-0813">Transport</keyword>
<gene>
    <name evidence="16" type="ORF">DKK79_09540</name>
</gene>
<accession>A0A2V4E068</accession>
<dbReference type="InterPro" id="IPR003352">
    <property type="entry name" value="PTS_EIIC"/>
</dbReference>
<name>A0A2V4E068_9GAMM</name>
<feature type="domain" description="PTS EIIC type-2" evidence="15">
    <location>
        <begin position="14"/>
        <end position="342"/>
    </location>
</feature>
<feature type="transmembrane region" description="Helical" evidence="13">
    <location>
        <begin position="270"/>
        <end position="295"/>
    </location>
</feature>
<dbReference type="Gene3D" id="3.40.50.2300">
    <property type="match status" value="1"/>
</dbReference>
<dbReference type="InterPro" id="IPR013014">
    <property type="entry name" value="PTS_EIIC_2"/>
</dbReference>
<feature type="transmembrane region" description="Helical" evidence="13">
    <location>
        <begin position="215"/>
        <end position="236"/>
    </location>
</feature>
<keyword evidence="10 13" id="KW-0812">Transmembrane</keyword>
<feature type="transmembrane region" description="Helical" evidence="13">
    <location>
        <begin position="21"/>
        <end position="44"/>
    </location>
</feature>
<keyword evidence="12 13" id="KW-0472">Membrane</keyword>
<dbReference type="PROSITE" id="PS51104">
    <property type="entry name" value="PTS_EIIC_TYPE_2"/>
    <property type="match status" value="1"/>
</dbReference>
<evidence type="ECO:0000256" key="7">
    <source>
        <dbReference type="ARBA" id="ARBA00022597"/>
    </source>
</evidence>
<dbReference type="SUPFAM" id="SSF52794">
    <property type="entry name" value="PTS system IIB component-like"/>
    <property type="match status" value="1"/>
</dbReference>
<dbReference type="Proteomes" id="UP000247483">
    <property type="component" value="Unassembled WGS sequence"/>
</dbReference>
<feature type="transmembrane region" description="Helical" evidence="13">
    <location>
        <begin position="131"/>
        <end position="152"/>
    </location>
</feature>
<evidence type="ECO:0000256" key="4">
    <source>
        <dbReference type="ARBA" id="ARBA00022448"/>
    </source>
</evidence>
<comment type="caution">
    <text evidence="16">The sequence shown here is derived from an EMBL/GenBank/DDBJ whole genome shotgun (WGS) entry which is preliminary data.</text>
</comment>
<evidence type="ECO:0000256" key="3">
    <source>
        <dbReference type="ARBA" id="ARBA00011909"/>
    </source>
</evidence>
<dbReference type="PANTHER" id="PTHR30181:SF2">
    <property type="entry name" value="PTS SYSTEM MANNITOL-SPECIFIC EIICBA COMPONENT"/>
    <property type="match status" value="1"/>
</dbReference>
<dbReference type="InterPro" id="IPR036095">
    <property type="entry name" value="PTS_EIIB-like_sf"/>
</dbReference>
<evidence type="ECO:0000256" key="10">
    <source>
        <dbReference type="ARBA" id="ARBA00022692"/>
    </source>
</evidence>
<dbReference type="AlphaFoldDB" id="A0A2V4E068"/>
<evidence type="ECO:0000256" key="1">
    <source>
        <dbReference type="ARBA" id="ARBA00001655"/>
    </source>
</evidence>
<dbReference type="EC" id="2.7.1.197" evidence="3"/>
<evidence type="ECO:0000256" key="11">
    <source>
        <dbReference type="ARBA" id="ARBA00022989"/>
    </source>
</evidence>
<feature type="transmembrane region" description="Helical" evidence="13">
    <location>
        <begin position="315"/>
        <end position="336"/>
    </location>
</feature>
<evidence type="ECO:0000313" key="16">
    <source>
        <dbReference type="EMBL" id="PXZ04581.1"/>
    </source>
</evidence>
<keyword evidence="9" id="KW-0598">Phosphotransferase system</keyword>
<keyword evidence="8" id="KW-0808">Transferase</keyword>
<sequence length="483" mass="51667">MDKKLSLRAKIQSFGGFLTAMVIPNIGAFMAWGFITALFIPAGWLPNEQLGSLVSPMITYMLPMLVGYTGGDMVGGKRGAIIGTVGTMGIVVGSDIPMLLGAMAMGPLGGYCSKQLDKLLENRLPNGFENIIQNFALGFLGMGLAILGYYFIGPFMLSITNIIAAAIDGLLQTGYLASLALLIEPTRVLFLNNAIDQAIFYQLGMKDALVNGSSVYFMVFASPGPGLGLLLAFCFFGKGMSKKSAPAATIIHFFGGIHEMYFPYVYMRPLMIFPLMLGSAAGIMVFSLMNAGLVAGATPGSIFAFLALTPPGKHLATICGIGAAAAVSFIGCSLLLKISPITEKDEDFSNSKQEVINTKTEGSNKAYLKAKADIQLSNQSHEQELDLKNIQFIAFACDAGAGSSALGASRFKKLLKENGVDKEIIVKHFSIENVPQEADLVVIQERLVERASHTVKQPIVSIKNYIGDPKLDQLINDIKQALS</sequence>
<dbReference type="GO" id="GO:0090563">
    <property type="term" value="F:protein-phosphocysteine-sugar phosphotransferase activity"/>
    <property type="evidence" value="ECO:0007669"/>
    <property type="project" value="TreeGrafter"/>
</dbReference>
<protein>
    <recommendedName>
        <fullName evidence="3">protein-N(pi)-phosphohistidine--D-mannitol phosphotransferase</fullName>
        <ecNumber evidence="3">2.7.1.197</ecNumber>
    </recommendedName>
</protein>
<feature type="transmembrane region" description="Helical" evidence="13">
    <location>
        <begin position="159"/>
        <end position="183"/>
    </location>
</feature>
<dbReference type="InterPro" id="IPR013011">
    <property type="entry name" value="PTS_EIIB_2"/>
</dbReference>
<dbReference type="Pfam" id="PF02378">
    <property type="entry name" value="PTS_EIIC"/>
    <property type="match status" value="1"/>
</dbReference>
<keyword evidence="6" id="KW-0597">Phosphoprotein</keyword>
<dbReference type="RefSeq" id="WP_110423867.1">
    <property type="nucleotide sequence ID" value="NZ_QGLP01000005.1"/>
</dbReference>
<dbReference type="EMBL" id="QGLP01000005">
    <property type="protein sequence ID" value="PXZ04581.1"/>
    <property type="molecule type" value="Genomic_DNA"/>
</dbReference>
<proteinExistence type="predicted"/>
<comment type="subcellular location">
    <subcellularLocation>
        <location evidence="2">Cell membrane</location>
        <topology evidence="2">Multi-pass membrane protein</topology>
    </subcellularLocation>
</comment>
<evidence type="ECO:0000313" key="17">
    <source>
        <dbReference type="Proteomes" id="UP000247483"/>
    </source>
</evidence>
<evidence type="ECO:0000256" key="8">
    <source>
        <dbReference type="ARBA" id="ARBA00022679"/>
    </source>
</evidence>
<comment type="catalytic activity">
    <reaction evidence="1">
        <text>D-mannitol(out) + N(pros)-phospho-L-histidyl-[protein] = D-mannitol 1-phosphate(in) + L-histidyl-[protein]</text>
        <dbReference type="Rhea" id="RHEA:33363"/>
        <dbReference type="Rhea" id="RHEA-COMP:9745"/>
        <dbReference type="Rhea" id="RHEA-COMP:9746"/>
        <dbReference type="ChEBI" id="CHEBI:16899"/>
        <dbReference type="ChEBI" id="CHEBI:29979"/>
        <dbReference type="ChEBI" id="CHEBI:61381"/>
        <dbReference type="ChEBI" id="CHEBI:64837"/>
        <dbReference type="EC" id="2.7.1.197"/>
    </reaction>
</comment>